<evidence type="ECO:0000256" key="1">
    <source>
        <dbReference type="PROSITE-ProRule" id="PRU00047"/>
    </source>
</evidence>
<dbReference type="GO" id="GO:0003676">
    <property type="term" value="F:nucleic acid binding"/>
    <property type="evidence" value="ECO:0007669"/>
    <property type="project" value="InterPro"/>
</dbReference>
<keyword evidence="1" id="KW-0862">Zinc</keyword>
<reference evidence="5" key="1">
    <citation type="submission" date="2021-01" db="EMBL/GenBank/DDBJ databases">
        <authorList>
            <person name="Corre E."/>
            <person name="Pelletier E."/>
            <person name="Niang G."/>
            <person name="Scheremetjew M."/>
            <person name="Finn R."/>
            <person name="Kale V."/>
            <person name="Holt S."/>
            <person name="Cochrane G."/>
            <person name="Meng A."/>
            <person name="Brown T."/>
            <person name="Cohen L."/>
        </authorList>
    </citation>
    <scope>NUCLEOTIDE SEQUENCE</scope>
    <source>
        <strain evidence="5">CCMP1756</strain>
    </source>
</reference>
<dbReference type="PROSITE" id="PS50829">
    <property type="entry name" value="GYF"/>
    <property type="match status" value="1"/>
</dbReference>
<evidence type="ECO:0008006" key="6">
    <source>
        <dbReference type="Google" id="ProtNLM"/>
    </source>
</evidence>
<evidence type="ECO:0000259" key="3">
    <source>
        <dbReference type="PROSITE" id="PS50158"/>
    </source>
</evidence>
<feature type="compositionally biased region" description="Acidic residues" evidence="2">
    <location>
        <begin position="306"/>
        <end position="318"/>
    </location>
</feature>
<organism evidence="5">
    <name type="scientific">Pelagomonas calceolata</name>
    <dbReference type="NCBI Taxonomy" id="35677"/>
    <lineage>
        <taxon>Eukaryota</taxon>
        <taxon>Sar</taxon>
        <taxon>Stramenopiles</taxon>
        <taxon>Ochrophyta</taxon>
        <taxon>Pelagophyceae</taxon>
        <taxon>Pelagomonadales</taxon>
        <taxon>Pelagomonadaceae</taxon>
        <taxon>Pelagomonas</taxon>
    </lineage>
</organism>
<dbReference type="InterPro" id="IPR039905">
    <property type="entry name" value="CD2BP2/Lin1"/>
</dbReference>
<dbReference type="Pfam" id="PF02213">
    <property type="entry name" value="GYF"/>
    <property type="match status" value="1"/>
</dbReference>
<dbReference type="EMBL" id="HBIW01020052">
    <property type="protein sequence ID" value="CAE0701792.1"/>
    <property type="molecule type" value="Transcribed_RNA"/>
</dbReference>
<evidence type="ECO:0000313" key="5">
    <source>
        <dbReference type="EMBL" id="CAE0701792.1"/>
    </source>
</evidence>
<evidence type="ECO:0000256" key="2">
    <source>
        <dbReference type="SAM" id="MobiDB-lite"/>
    </source>
</evidence>
<dbReference type="SMART" id="SM00444">
    <property type="entry name" value="GYF"/>
    <property type="match status" value="1"/>
</dbReference>
<feature type="region of interest" description="Disordered" evidence="2">
    <location>
        <begin position="30"/>
        <end position="100"/>
    </location>
</feature>
<feature type="domain" description="CCHC-type" evidence="3">
    <location>
        <begin position="15"/>
        <end position="29"/>
    </location>
</feature>
<dbReference type="Gene3D" id="3.30.1490.40">
    <property type="match status" value="1"/>
</dbReference>
<feature type="region of interest" description="Disordered" evidence="2">
    <location>
        <begin position="156"/>
        <end position="176"/>
    </location>
</feature>
<dbReference type="PROSITE" id="PS50158">
    <property type="entry name" value="ZF_CCHC"/>
    <property type="match status" value="1"/>
</dbReference>
<dbReference type="GO" id="GO:0008270">
    <property type="term" value="F:zinc ion binding"/>
    <property type="evidence" value="ECO:0007669"/>
    <property type="project" value="UniProtKB-KW"/>
</dbReference>
<dbReference type="Pfam" id="PF00098">
    <property type="entry name" value="zf-CCHC"/>
    <property type="match status" value="1"/>
</dbReference>
<dbReference type="SUPFAM" id="SSF55277">
    <property type="entry name" value="GYF domain"/>
    <property type="match status" value="1"/>
</dbReference>
<dbReference type="PANTHER" id="PTHR13138:SF3">
    <property type="entry name" value="CD2 ANTIGEN CYTOPLASMIC TAIL-BINDING PROTEIN 2"/>
    <property type="match status" value="1"/>
</dbReference>
<dbReference type="PANTHER" id="PTHR13138">
    <property type="entry name" value="PROTEIN LIN1"/>
    <property type="match status" value="1"/>
</dbReference>
<dbReference type="Gene3D" id="4.10.60.10">
    <property type="entry name" value="Zinc finger, CCHC-type"/>
    <property type="match status" value="1"/>
</dbReference>
<keyword evidence="1" id="KW-0479">Metal-binding</keyword>
<protein>
    <recommendedName>
        <fullName evidence="6">CCHC-type domain-containing protein</fullName>
    </recommendedName>
</protein>
<dbReference type="SUPFAM" id="SSF57756">
    <property type="entry name" value="Retrovirus zinc finger-like domains"/>
    <property type="match status" value="1"/>
</dbReference>
<dbReference type="GO" id="GO:0005682">
    <property type="term" value="C:U5 snRNP"/>
    <property type="evidence" value="ECO:0007669"/>
    <property type="project" value="InterPro"/>
</dbReference>
<dbReference type="InterPro" id="IPR036875">
    <property type="entry name" value="Znf_CCHC_sf"/>
</dbReference>
<gene>
    <name evidence="5" type="ORF">PCAL00307_LOCUS17228</name>
</gene>
<keyword evidence="1" id="KW-0863">Zinc-finger</keyword>
<name>A0A7S4EB88_9STRA</name>
<dbReference type="AlphaFoldDB" id="A0A7S4EB88"/>
<dbReference type="InterPro" id="IPR035445">
    <property type="entry name" value="GYF-like_dom_sf"/>
</dbReference>
<feature type="compositionally biased region" description="Acidic residues" evidence="2">
    <location>
        <begin position="69"/>
        <end position="79"/>
    </location>
</feature>
<dbReference type="InterPro" id="IPR001878">
    <property type="entry name" value="Znf_CCHC"/>
</dbReference>
<sequence length="342" mass="38075">MKKNTFIPEAMRGVCFECGARGHFGRDCPVRKANDGRRGKKRVRFNPEEDVAEAAEVDEGLEPRTAMDGDVDDDDEDDDVPVRAMKDEIEGEENDTGERYNEVGERIEPFNLRAERANDGFFDANGNFVWKRGDAEPDAWLASMDEAAEEAAVGEALARSTKMEESDGDEEPSREPSELIVELIQLLEPGETVAAAVRRVGRLLKGDKSVRPTFERLTAAADALVRSGRGGVYEETREELEKTGKPPRLIAKPDDRRRWEYRAKDGKTYGPYTTQQILDWRAEGYFAGDGGVPMRLYSEPKAADDLAGDLEDSDDDAPAPETKWLHSDDIDFLGDGQESPLP</sequence>
<accession>A0A7S4EB88</accession>
<feature type="domain" description="GYF" evidence="4">
    <location>
        <begin position="256"/>
        <end position="307"/>
    </location>
</feature>
<dbReference type="InterPro" id="IPR003169">
    <property type="entry name" value="GYF"/>
</dbReference>
<feature type="compositionally biased region" description="Acidic residues" evidence="2">
    <location>
        <begin position="48"/>
        <end position="60"/>
    </location>
</feature>
<feature type="region of interest" description="Disordered" evidence="2">
    <location>
        <begin position="293"/>
        <end position="342"/>
    </location>
</feature>
<feature type="compositionally biased region" description="Basic and acidic residues" evidence="2">
    <location>
        <begin position="161"/>
        <end position="176"/>
    </location>
</feature>
<dbReference type="SMART" id="SM00343">
    <property type="entry name" value="ZnF_C2HC"/>
    <property type="match status" value="1"/>
</dbReference>
<proteinExistence type="predicted"/>
<evidence type="ECO:0000259" key="4">
    <source>
        <dbReference type="PROSITE" id="PS50829"/>
    </source>
</evidence>